<feature type="transmembrane region" description="Helical" evidence="1">
    <location>
        <begin position="101"/>
        <end position="119"/>
    </location>
</feature>
<dbReference type="AlphaFoldDB" id="A0A0R1ME96"/>
<protein>
    <recommendedName>
        <fullName evidence="2">DUF3899 domain-containing protein</fullName>
    </recommendedName>
</protein>
<dbReference type="PATRIC" id="fig|1423759.3.peg.801"/>
<dbReference type="Pfam" id="PF13038">
    <property type="entry name" value="DUF3899"/>
    <property type="match status" value="1"/>
</dbReference>
<evidence type="ECO:0000313" key="3">
    <source>
        <dbReference type="EMBL" id="KRL06471.1"/>
    </source>
</evidence>
<dbReference type="InterPro" id="IPR025007">
    <property type="entry name" value="DUF3899"/>
</dbReference>
<dbReference type="OrthoDB" id="2297631at2"/>
<name>A0A0R1ME96_9LACO</name>
<sequence>MERFKGKYYFKSTLAIQIIGLLLAIVVFIGVDKILISNILFMAGLAAICLTIIDVLLGAHLLAGWFKHKKKGETDDEYQQAKINIREVGRVKNQPIRASKFGKSTLIIGITYIILSIIITF</sequence>
<reference evidence="3 4" key="1">
    <citation type="journal article" date="2015" name="Genome Announc.">
        <title>Expanding the biotechnology potential of lactobacilli through comparative genomics of 213 strains and associated genera.</title>
        <authorList>
            <person name="Sun Z."/>
            <person name="Harris H.M."/>
            <person name="McCann A."/>
            <person name="Guo C."/>
            <person name="Argimon S."/>
            <person name="Zhang W."/>
            <person name="Yang X."/>
            <person name="Jeffery I.B."/>
            <person name="Cooney J.C."/>
            <person name="Kagawa T.F."/>
            <person name="Liu W."/>
            <person name="Song Y."/>
            <person name="Salvetti E."/>
            <person name="Wrobel A."/>
            <person name="Rasinkangas P."/>
            <person name="Parkhill J."/>
            <person name="Rea M.C."/>
            <person name="O'Sullivan O."/>
            <person name="Ritari J."/>
            <person name="Douillard F.P."/>
            <person name="Paul Ross R."/>
            <person name="Yang R."/>
            <person name="Briner A.E."/>
            <person name="Felis G.E."/>
            <person name="de Vos W.M."/>
            <person name="Barrangou R."/>
            <person name="Klaenhammer T.R."/>
            <person name="Caufield P.W."/>
            <person name="Cui Y."/>
            <person name="Zhang H."/>
            <person name="O'Toole P.W."/>
        </authorList>
    </citation>
    <scope>NUCLEOTIDE SEQUENCE [LARGE SCALE GENOMIC DNA]</scope>
    <source>
        <strain evidence="3 4">DSM 19519</strain>
    </source>
</reference>
<dbReference type="STRING" id="1423759.FC92_GL000760"/>
<keyword evidence="1" id="KW-1133">Transmembrane helix</keyword>
<dbReference type="RefSeq" id="WP_057869764.1">
    <property type="nucleotide sequence ID" value="NZ_AZDX01000021.1"/>
</dbReference>
<dbReference type="Proteomes" id="UP000051448">
    <property type="component" value="Unassembled WGS sequence"/>
</dbReference>
<gene>
    <name evidence="3" type="ORF">FC92_GL000760</name>
</gene>
<proteinExistence type="predicted"/>
<dbReference type="GeneID" id="98310451"/>
<feature type="transmembrane region" description="Helical" evidence="1">
    <location>
        <begin position="37"/>
        <end position="63"/>
    </location>
</feature>
<keyword evidence="4" id="KW-1185">Reference proteome</keyword>
<dbReference type="EMBL" id="AZDX01000021">
    <property type="protein sequence ID" value="KRL06471.1"/>
    <property type="molecule type" value="Genomic_DNA"/>
</dbReference>
<comment type="caution">
    <text evidence="3">The sequence shown here is derived from an EMBL/GenBank/DDBJ whole genome shotgun (WGS) entry which is preliminary data.</text>
</comment>
<organism evidence="3 4">
    <name type="scientific">Liquorilactobacillus hordei DSM 19519</name>
    <dbReference type="NCBI Taxonomy" id="1423759"/>
    <lineage>
        <taxon>Bacteria</taxon>
        <taxon>Bacillati</taxon>
        <taxon>Bacillota</taxon>
        <taxon>Bacilli</taxon>
        <taxon>Lactobacillales</taxon>
        <taxon>Lactobacillaceae</taxon>
        <taxon>Liquorilactobacillus</taxon>
    </lineage>
</organism>
<evidence type="ECO:0000313" key="4">
    <source>
        <dbReference type="Proteomes" id="UP000051448"/>
    </source>
</evidence>
<accession>A0A0R1ME96</accession>
<keyword evidence="1" id="KW-0812">Transmembrane</keyword>
<feature type="transmembrane region" description="Helical" evidence="1">
    <location>
        <begin position="12"/>
        <end position="31"/>
    </location>
</feature>
<feature type="domain" description="DUF3899" evidence="2">
    <location>
        <begin position="37"/>
        <end position="121"/>
    </location>
</feature>
<evidence type="ECO:0000259" key="2">
    <source>
        <dbReference type="Pfam" id="PF13038"/>
    </source>
</evidence>
<keyword evidence="1" id="KW-0472">Membrane</keyword>
<evidence type="ECO:0000256" key="1">
    <source>
        <dbReference type="SAM" id="Phobius"/>
    </source>
</evidence>